<dbReference type="Proteomes" id="UP001237642">
    <property type="component" value="Unassembled WGS sequence"/>
</dbReference>
<reference evidence="1" key="1">
    <citation type="submission" date="2023-02" db="EMBL/GenBank/DDBJ databases">
        <title>Genome of toxic invasive species Heracleum sosnowskyi carries increased number of genes despite the absence of recent whole-genome duplications.</title>
        <authorList>
            <person name="Schelkunov M."/>
            <person name="Shtratnikova V."/>
            <person name="Makarenko M."/>
            <person name="Klepikova A."/>
            <person name="Omelchenko D."/>
            <person name="Novikova G."/>
            <person name="Obukhova E."/>
            <person name="Bogdanov V."/>
            <person name="Penin A."/>
            <person name="Logacheva M."/>
        </authorList>
    </citation>
    <scope>NUCLEOTIDE SEQUENCE</scope>
    <source>
        <strain evidence="1">Hsosn_3</strain>
        <tissue evidence="1">Leaf</tissue>
    </source>
</reference>
<reference evidence="1" key="2">
    <citation type="submission" date="2023-05" db="EMBL/GenBank/DDBJ databases">
        <authorList>
            <person name="Schelkunov M.I."/>
        </authorList>
    </citation>
    <scope>NUCLEOTIDE SEQUENCE</scope>
    <source>
        <strain evidence="1">Hsosn_3</strain>
        <tissue evidence="1">Leaf</tissue>
    </source>
</reference>
<sequence>MDDVEYIWINLPKYSQGKLLHPVKSSDRKYLEIRAAIFNMTNIEKDLFCSVLKNAKLSYGSASNISRFVHMKERKVFGYKSHDAHFVLHYLLQFAVKKSSKLVVAIPLIRLGAFLRAIWIKVIDLSEIHKL</sequence>
<gene>
    <name evidence="1" type="ORF">POM88_005927</name>
</gene>
<evidence type="ECO:0000313" key="1">
    <source>
        <dbReference type="EMBL" id="KAK1396064.1"/>
    </source>
</evidence>
<evidence type="ECO:0000313" key="2">
    <source>
        <dbReference type="Proteomes" id="UP001237642"/>
    </source>
</evidence>
<accession>A0AAD8N4B3</accession>
<comment type="caution">
    <text evidence="1">The sequence shown here is derived from an EMBL/GenBank/DDBJ whole genome shotgun (WGS) entry which is preliminary data.</text>
</comment>
<protein>
    <submittedName>
        <fullName evidence="1">Uncharacterized protein</fullName>
    </submittedName>
</protein>
<dbReference type="EMBL" id="JAUIZM010000002">
    <property type="protein sequence ID" value="KAK1396064.1"/>
    <property type="molecule type" value="Genomic_DNA"/>
</dbReference>
<organism evidence="1 2">
    <name type="scientific">Heracleum sosnowskyi</name>
    <dbReference type="NCBI Taxonomy" id="360622"/>
    <lineage>
        <taxon>Eukaryota</taxon>
        <taxon>Viridiplantae</taxon>
        <taxon>Streptophyta</taxon>
        <taxon>Embryophyta</taxon>
        <taxon>Tracheophyta</taxon>
        <taxon>Spermatophyta</taxon>
        <taxon>Magnoliopsida</taxon>
        <taxon>eudicotyledons</taxon>
        <taxon>Gunneridae</taxon>
        <taxon>Pentapetalae</taxon>
        <taxon>asterids</taxon>
        <taxon>campanulids</taxon>
        <taxon>Apiales</taxon>
        <taxon>Apiaceae</taxon>
        <taxon>Apioideae</taxon>
        <taxon>apioid superclade</taxon>
        <taxon>Tordylieae</taxon>
        <taxon>Tordyliinae</taxon>
        <taxon>Heracleum</taxon>
    </lineage>
</organism>
<keyword evidence="2" id="KW-1185">Reference proteome</keyword>
<name>A0AAD8N4B3_9APIA</name>
<proteinExistence type="predicted"/>
<dbReference type="AlphaFoldDB" id="A0AAD8N4B3"/>